<evidence type="ECO:0000256" key="3">
    <source>
        <dbReference type="ARBA" id="ARBA00013368"/>
    </source>
</evidence>
<dbReference type="EMBL" id="QICS01000008">
    <property type="protein sequence ID" value="PXV88386.1"/>
    <property type="molecule type" value="Genomic_DNA"/>
</dbReference>
<gene>
    <name evidence="6" type="ORF">C8E03_108113</name>
</gene>
<accession>A0A318ELI4</accession>
<evidence type="ECO:0000313" key="7">
    <source>
        <dbReference type="Proteomes" id="UP000247523"/>
    </source>
</evidence>
<dbReference type="Pfam" id="PF13175">
    <property type="entry name" value="AAA_15"/>
    <property type="match status" value="1"/>
</dbReference>
<name>A0A318ELI4_9FIRM</name>
<protein>
    <recommendedName>
        <fullName evidence="3">Nuclease SbcCD subunit C</fullName>
    </recommendedName>
</protein>
<keyword evidence="4" id="KW-0175">Coiled coil</keyword>
<evidence type="ECO:0000256" key="4">
    <source>
        <dbReference type="SAM" id="Coils"/>
    </source>
</evidence>
<dbReference type="InterPro" id="IPR027417">
    <property type="entry name" value="P-loop_NTPase"/>
</dbReference>
<dbReference type="Proteomes" id="UP000247523">
    <property type="component" value="Unassembled WGS sequence"/>
</dbReference>
<comment type="similarity">
    <text evidence="1">Belongs to the SMC family. SbcC subfamily.</text>
</comment>
<comment type="subunit">
    <text evidence="2">Heterodimer of SbcC and SbcD.</text>
</comment>
<comment type="caution">
    <text evidence="6">The sequence shown here is derived from an EMBL/GenBank/DDBJ whole genome shotgun (WGS) entry which is preliminary data.</text>
</comment>
<dbReference type="PANTHER" id="PTHR32114">
    <property type="entry name" value="ABC TRANSPORTER ABCH.3"/>
    <property type="match status" value="1"/>
</dbReference>
<dbReference type="Gene3D" id="3.40.50.300">
    <property type="entry name" value="P-loop containing nucleotide triphosphate hydrolases"/>
    <property type="match status" value="1"/>
</dbReference>
<dbReference type="RefSeq" id="WP_110291385.1">
    <property type="nucleotide sequence ID" value="NZ_QICS01000008.1"/>
</dbReference>
<feature type="coiled-coil region" evidence="4">
    <location>
        <begin position="395"/>
        <end position="529"/>
    </location>
</feature>
<evidence type="ECO:0000256" key="2">
    <source>
        <dbReference type="ARBA" id="ARBA00011322"/>
    </source>
</evidence>
<evidence type="ECO:0000313" key="6">
    <source>
        <dbReference type="EMBL" id="PXV88386.1"/>
    </source>
</evidence>
<dbReference type="PANTHER" id="PTHR32114:SF2">
    <property type="entry name" value="ABC TRANSPORTER ABCH.3"/>
    <property type="match status" value="1"/>
</dbReference>
<organism evidence="6 7">
    <name type="scientific">Lachnotalea glycerini</name>
    <dbReference type="NCBI Taxonomy" id="1763509"/>
    <lineage>
        <taxon>Bacteria</taxon>
        <taxon>Bacillati</taxon>
        <taxon>Bacillota</taxon>
        <taxon>Clostridia</taxon>
        <taxon>Lachnospirales</taxon>
        <taxon>Lachnospiraceae</taxon>
        <taxon>Lachnotalea</taxon>
    </lineage>
</organism>
<feature type="domain" description="Endonuclease GajA/Old nuclease/RecF-like AAA" evidence="5">
    <location>
        <begin position="4"/>
        <end position="339"/>
    </location>
</feature>
<feature type="coiled-coil region" evidence="4">
    <location>
        <begin position="237"/>
        <end position="345"/>
    </location>
</feature>
<sequence length="647" mass="74988">MVIKLKKLTMQNFKCYENFTINFSDTVTKISGKNEEGKTTIEDAVNWVLFNKLADGTKADKIRPHDENGVDIDFVEILIELDMEVDKRPLNIIKTQNQDWVTRRGETEKYFKGNTNGYIVNGTPKSETEFKKFFSEIIDEELFKFTTNANAFLKLKTEDRRKKLFELISDKTDADVINPKFEELRELFESKSIDDLISESNFALRGNGKTNKGYKGEIDDIPTEINAISKLKVSVDVSDLELQKNALKEQIAEIEKQEEDNEKAFEEFSKFSDDIMQLKFKQSDIERAAYEELNSQKREIQKKIDEADRGFKDTFSRHSNIEMDIKRLQDNIERKDAERKQLGVEYKEFQSKVFDENTLICSMCGQEFPEEKSAGYREDFETKKSNGLALMYERGMKLKAEIEKHKEELATYEKQLESLKEEKIKFNAEKGKAMEELAKLPQQADLSTNQEYEALTAEIAKKEESLKSMNSGADYRKQLKVKKDELKEELDSVNTQISKADNSKIEEEIERYKARHKEVVQLAANEEKKLMLYEDFKKAKIDLLTDEVNKHFSIIKWRLFEKNIQAEGYKNICEPTYKGTLYGNGLNAGHKILIEMDIINTLQKINNVSVPVFLDNAERLSTENIPSMDSQLIVLKVSDDKLKVEGE</sequence>
<evidence type="ECO:0000256" key="1">
    <source>
        <dbReference type="ARBA" id="ARBA00006930"/>
    </source>
</evidence>
<reference evidence="6 7" key="1">
    <citation type="submission" date="2018-05" db="EMBL/GenBank/DDBJ databases">
        <title>Genomic Encyclopedia of Type Strains, Phase IV (KMG-IV): sequencing the most valuable type-strain genomes for metagenomic binning, comparative biology and taxonomic classification.</title>
        <authorList>
            <person name="Goeker M."/>
        </authorList>
    </citation>
    <scope>NUCLEOTIDE SEQUENCE [LARGE SCALE GENOMIC DNA]</scope>
    <source>
        <strain evidence="6 7">DSM 28816</strain>
    </source>
</reference>
<dbReference type="SUPFAM" id="SSF52540">
    <property type="entry name" value="P-loop containing nucleoside triphosphate hydrolases"/>
    <property type="match status" value="1"/>
</dbReference>
<dbReference type="InterPro" id="IPR041685">
    <property type="entry name" value="AAA_GajA/Old/RecF-like"/>
</dbReference>
<proteinExistence type="inferred from homology"/>
<evidence type="ECO:0000259" key="5">
    <source>
        <dbReference type="Pfam" id="PF13175"/>
    </source>
</evidence>
<dbReference type="AlphaFoldDB" id="A0A318ELI4"/>